<dbReference type="GO" id="GO:0005811">
    <property type="term" value="C:lipid droplet"/>
    <property type="evidence" value="ECO:0007669"/>
    <property type="project" value="TreeGrafter"/>
</dbReference>
<dbReference type="Pfam" id="PF01734">
    <property type="entry name" value="Patatin"/>
    <property type="match status" value="1"/>
</dbReference>
<keyword evidence="3" id="KW-0472">Membrane</keyword>
<feature type="domain" description="PNPLA" evidence="4">
    <location>
        <begin position="17"/>
        <end position="186"/>
    </location>
</feature>
<dbReference type="PANTHER" id="PTHR12406">
    <property type="entry name" value="CALCIUM-INDEPENDENT PHOSPHOLIPASE A2 IPLA2 -RELATED"/>
    <property type="match status" value="1"/>
</dbReference>
<evidence type="ECO:0000259" key="4">
    <source>
        <dbReference type="PROSITE" id="PS51635"/>
    </source>
</evidence>
<dbReference type="InterPro" id="IPR033562">
    <property type="entry name" value="PLPL"/>
</dbReference>
<dbReference type="GO" id="GO:0019433">
    <property type="term" value="P:triglyceride catabolic process"/>
    <property type="evidence" value="ECO:0007669"/>
    <property type="project" value="TreeGrafter"/>
</dbReference>
<dbReference type="PANTHER" id="PTHR12406:SF46">
    <property type="entry name" value="PATATIN-LIKE PHOSPHOLIPASE DOMAIN-CONTAINING PROTEIN 2"/>
    <property type="match status" value="1"/>
</dbReference>
<name>A0A6P7N2C7_BETSP</name>
<evidence type="ECO:0000256" key="1">
    <source>
        <dbReference type="ARBA" id="ARBA00023098"/>
    </source>
</evidence>
<dbReference type="GO" id="GO:0004806">
    <property type="term" value="F:triacylglycerol lipase activity"/>
    <property type="evidence" value="ECO:0007669"/>
    <property type="project" value="TreeGrafter"/>
</dbReference>
<keyword evidence="3" id="KW-0812">Transmembrane</keyword>
<feature type="short sequence motif" description="GXSXG" evidence="2">
    <location>
        <begin position="52"/>
        <end position="56"/>
    </location>
</feature>
<keyword evidence="5" id="KW-1185">Reference proteome</keyword>
<protein>
    <submittedName>
        <fullName evidence="6">Omega-hydroxyceramide transacylase isoform X1</fullName>
    </submittedName>
</protein>
<dbReference type="PROSITE" id="PS51635">
    <property type="entry name" value="PNPLA"/>
    <property type="match status" value="1"/>
</dbReference>
<accession>A0A6P7N2C7</accession>
<evidence type="ECO:0000313" key="5">
    <source>
        <dbReference type="Proteomes" id="UP000515150"/>
    </source>
</evidence>
<dbReference type="SUPFAM" id="SSF52151">
    <property type="entry name" value="FabD/lysophospholipase-like"/>
    <property type="match status" value="1"/>
</dbReference>
<evidence type="ECO:0000256" key="2">
    <source>
        <dbReference type="PROSITE-ProRule" id="PRU01161"/>
    </source>
</evidence>
<feature type="short sequence motif" description="DGA/G" evidence="2">
    <location>
        <begin position="173"/>
        <end position="175"/>
    </location>
</feature>
<dbReference type="CTD" id="285848"/>
<feature type="active site" description="Proton acceptor" evidence="2">
    <location>
        <position position="173"/>
    </location>
</feature>
<keyword evidence="1 2" id="KW-0443">Lipid metabolism</keyword>
<dbReference type="GO" id="GO:0005737">
    <property type="term" value="C:cytoplasm"/>
    <property type="evidence" value="ECO:0007669"/>
    <property type="project" value="TreeGrafter"/>
</dbReference>
<reference evidence="6" key="1">
    <citation type="submission" date="2025-08" db="UniProtKB">
        <authorList>
            <consortium name="RefSeq"/>
        </authorList>
    </citation>
    <scope>IDENTIFICATION</scope>
</reference>
<feature type="transmembrane region" description="Helical" evidence="3">
    <location>
        <begin position="348"/>
        <end position="368"/>
    </location>
</feature>
<keyword evidence="3" id="KW-1133">Transmembrane helix</keyword>
<proteinExistence type="predicted"/>
<evidence type="ECO:0000313" key="6">
    <source>
        <dbReference type="RefSeq" id="XP_029012400.1"/>
    </source>
</evidence>
<dbReference type="GeneID" id="114858894"/>
<dbReference type="InParanoid" id="A0A6P7N2C7"/>
<evidence type="ECO:0000256" key="3">
    <source>
        <dbReference type="SAM" id="Phobius"/>
    </source>
</evidence>
<sequence length="442" mass="48962">MVSGLSTCCRPETPPSISFSGSGFMATYQLGVAQCFRDLAPGLLRAAPCVLGSSAGSLVAAAVVCEMSPTVIRDEMLHFAKQMKAFALGPLNPSVSVFHWLERVVLKHLPADAHRLASGRLAVAMTRLTDGRCVVASEFGSKDDVAQALLGSCFVPGFCGMQPPSFRGVYYVDGGFTSFQPVLPTPTLTVSPFSGESDICPADGPCMWDLVVSGATLKGSMANSFRIMNALYPLSLETLEQAYHSGYVDATHFLLQNDLAPGLTIHKLSIDCNETKTRLQLDITDEDEDEMKAEEETTLTYLDTSCRQVGNWNGPERNTNRPRGEPSLQLDVVKNVPLHETFSYVSMFPAWILSYLLLPLMLMFHFVLQNRASMELVFLQALELLFKAWHSLRNLTFFVLSIFLSSLKRNLNGRVFPLIPFLQWMRRLTRYEVGPEVPRKLQ</sequence>
<dbReference type="AlphaFoldDB" id="A0A6P7N2C7"/>
<dbReference type="RefSeq" id="XP_029012400.1">
    <property type="nucleotide sequence ID" value="XM_029156567.3"/>
</dbReference>
<keyword evidence="2" id="KW-0378">Hydrolase</keyword>
<dbReference type="InterPro" id="IPR002641">
    <property type="entry name" value="PNPLA_dom"/>
</dbReference>
<comment type="caution">
    <text evidence="2">Lacks conserved residue(s) required for the propagation of feature annotation.</text>
</comment>
<keyword evidence="2" id="KW-0442">Lipid degradation</keyword>
<gene>
    <name evidence="6" type="primary">pnpla1</name>
</gene>
<dbReference type="Proteomes" id="UP000515150">
    <property type="component" value="Chromosome 7"/>
</dbReference>
<organism evidence="5 6">
    <name type="scientific">Betta splendens</name>
    <name type="common">Siamese fighting fish</name>
    <dbReference type="NCBI Taxonomy" id="158456"/>
    <lineage>
        <taxon>Eukaryota</taxon>
        <taxon>Metazoa</taxon>
        <taxon>Chordata</taxon>
        <taxon>Craniata</taxon>
        <taxon>Vertebrata</taxon>
        <taxon>Euteleostomi</taxon>
        <taxon>Actinopterygii</taxon>
        <taxon>Neopterygii</taxon>
        <taxon>Teleostei</taxon>
        <taxon>Neoteleostei</taxon>
        <taxon>Acanthomorphata</taxon>
        <taxon>Anabantaria</taxon>
        <taxon>Anabantiformes</taxon>
        <taxon>Anabantoidei</taxon>
        <taxon>Osphronemidae</taxon>
        <taxon>Betta</taxon>
    </lineage>
</organism>
<dbReference type="KEGG" id="bspl:114858894"/>
<dbReference type="GO" id="GO:0016020">
    <property type="term" value="C:membrane"/>
    <property type="evidence" value="ECO:0007669"/>
    <property type="project" value="TreeGrafter"/>
</dbReference>
<dbReference type="GO" id="GO:0055088">
    <property type="term" value="P:lipid homeostasis"/>
    <property type="evidence" value="ECO:0007669"/>
    <property type="project" value="TreeGrafter"/>
</dbReference>
<feature type="active site" description="Nucleophile" evidence="2">
    <location>
        <position position="54"/>
    </location>
</feature>
<dbReference type="Gene3D" id="3.40.1090.10">
    <property type="entry name" value="Cytosolic phospholipase A2 catalytic domain"/>
    <property type="match status" value="2"/>
</dbReference>
<dbReference type="OrthoDB" id="197155at2759"/>
<dbReference type="InterPro" id="IPR016035">
    <property type="entry name" value="Acyl_Trfase/lysoPLipase"/>
</dbReference>